<evidence type="ECO:0000313" key="4">
    <source>
        <dbReference type="EMBL" id="MBM6818439.1"/>
    </source>
</evidence>
<reference evidence="4 5" key="1">
    <citation type="journal article" date="2021" name="Sci. Rep.">
        <title>The distribution of antibiotic resistance genes in chicken gut microbiota commensals.</title>
        <authorList>
            <person name="Juricova H."/>
            <person name="Matiasovicova J."/>
            <person name="Kubasova T."/>
            <person name="Cejkova D."/>
            <person name="Rychlik I."/>
        </authorList>
    </citation>
    <scope>NUCLEOTIDE SEQUENCE [LARGE SCALE GENOMIC DNA]</scope>
    <source>
        <strain evidence="4 5">An435</strain>
    </source>
</reference>
<evidence type="ECO:0000256" key="1">
    <source>
        <dbReference type="ARBA" id="ARBA00023125"/>
    </source>
</evidence>
<evidence type="ECO:0000313" key="5">
    <source>
        <dbReference type="Proteomes" id="UP000767334"/>
    </source>
</evidence>
<dbReference type="SUPFAM" id="SSF48498">
    <property type="entry name" value="Tetracyclin repressor-like, C-terminal domain"/>
    <property type="match status" value="1"/>
</dbReference>
<feature type="domain" description="HTH tetR-type" evidence="3">
    <location>
        <begin position="1"/>
        <end position="60"/>
    </location>
</feature>
<dbReference type="InterPro" id="IPR001647">
    <property type="entry name" value="HTH_TetR"/>
</dbReference>
<feature type="DNA-binding region" description="H-T-H motif" evidence="2">
    <location>
        <begin position="23"/>
        <end position="42"/>
    </location>
</feature>
<proteinExistence type="predicted"/>
<gene>
    <name evidence="4" type="ORF">H6A19_03640</name>
</gene>
<name>A0ABS2FDU5_9CLOT</name>
<dbReference type="PROSITE" id="PS50977">
    <property type="entry name" value="HTH_TETR_2"/>
    <property type="match status" value="1"/>
</dbReference>
<dbReference type="InterPro" id="IPR009057">
    <property type="entry name" value="Homeodomain-like_sf"/>
</dbReference>
<dbReference type="SUPFAM" id="SSF46689">
    <property type="entry name" value="Homeodomain-like"/>
    <property type="match status" value="1"/>
</dbReference>
<dbReference type="Gene3D" id="1.10.10.60">
    <property type="entry name" value="Homeodomain-like"/>
    <property type="match status" value="1"/>
</dbReference>
<dbReference type="Gene3D" id="1.10.357.10">
    <property type="entry name" value="Tetracycline Repressor, domain 2"/>
    <property type="match status" value="1"/>
</dbReference>
<evidence type="ECO:0000259" key="3">
    <source>
        <dbReference type="PROSITE" id="PS50977"/>
    </source>
</evidence>
<dbReference type="InterPro" id="IPR036271">
    <property type="entry name" value="Tet_transcr_reg_TetR-rel_C_sf"/>
</dbReference>
<keyword evidence="1 2" id="KW-0238">DNA-binding</keyword>
<protein>
    <submittedName>
        <fullName evidence="4">TetR/AcrR family transcriptional regulator</fullName>
    </submittedName>
</protein>
<dbReference type="RefSeq" id="WP_148323997.1">
    <property type="nucleotide sequence ID" value="NZ_JACJLL010000013.1"/>
</dbReference>
<dbReference type="Pfam" id="PF00440">
    <property type="entry name" value="TetR_N"/>
    <property type="match status" value="1"/>
</dbReference>
<sequence length="186" mass="21653">MSLEIKIINATIDIFREKGVKFTMDDIANKLGVSKRTLYENIDSKETLLSLLVDEVFDSIKQQGQEIIKDNSIDDLDKLKRLLTIIPTSYNTIDYTKIHEIKKFYPNIYEKIINRLDIGWKPTEILANKCIEEGLIKKVNLYLMKSVLIGSIRILIEDDNLHKEKLEYKETMKNIVDIMFDGLVIK</sequence>
<dbReference type="PRINTS" id="PR00455">
    <property type="entry name" value="HTHTETR"/>
</dbReference>
<evidence type="ECO:0000256" key="2">
    <source>
        <dbReference type="PROSITE-ProRule" id="PRU00335"/>
    </source>
</evidence>
<accession>A0ABS2FDU5</accession>
<keyword evidence="5" id="KW-1185">Reference proteome</keyword>
<comment type="caution">
    <text evidence="4">The sequence shown here is derived from an EMBL/GenBank/DDBJ whole genome shotgun (WGS) entry which is preliminary data.</text>
</comment>
<dbReference type="EMBL" id="JACJLL010000013">
    <property type="protein sequence ID" value="MBM6818439.1"/>
    <property type="molecule type" value="Genomic_DNA"/>
</dbReference>
<organism evidence="4 5">
    <name type="scientific">Clostridium saudiense</name>
    <dbReference type="NCBI Taxonomy" id="1414720"/>
    <lineage>
        <taxon>Bacteria</taxon>
        <taxon>Bacillati</taxon>
        <taxon>Bacillota</taxon>
        <taxon>Clostridia</taxon>
        <taxon>Eubacteriales</taxon>
        <taxon>Clostridiaceae</taxon>
        <taxon>Clostridium</taxon>
    </lineage>
</organism>
<dbReference type="Proteomes" id="UP000767334">
    <property type="component" value="Unassembled WGS sequence"/>
</dbReference>